<feature type="signal peptide" evidence="1">
    <location>
        <begin position="1"/>
        <end position="22"/>
    </location>
</feature>
<dbReference type="RefSeq" id="WP_284054836.1">
    <property type="nucleotide sequence ID" value="NZ_JAGRQC010000004.1"/>
</dbReference>
<dbReference type="AlphaFoldDB" id="A0A8T4IHS7"/>
<comment type="caution">
    <text evidence="2">The sequence shown here is derived from an EMBL/GenBank/DDBJ whole genome shotgun (WGS) entry which is preliminary data.</text>
</comment>
<evidence type="ECO:0000313" key="3">
    <source>
        <dbReference type="Proteomes" id="UP000676996"/>
    </source>
</evidence>
<accession>A0A8T4IHS7</accession>
<gene>
    <name evidence="2" type="ORF">J7S20_13865</name>
</gene>
<proteinExistence type="predicted"/>
<dbReference type="Pfam" id="PF16233">
    <property type="entry name" value="DUF4893"/>
    <property type="match status" value="1"/>
</dbReference>
<dbReference type="Proteomes" id="UP000676996">
    <property type="component" value="Unassembled WGS sequence"/>
</dbReference>
<organism evidence="2 3">
    <name type="scientific">Stakelama marina</name>
    <dbReference type="NCBI Taxonomy" id="2826939"/>
    <lineage>
        <taxon>Bacteria</taxon>
        <taxon>Pseudomonadati</taxon>
        <taxon>Pseudomonadota</taxon>
        <taxon>Alphaproteobacteria</taxon>
        <taxon>Sphingomonadales</taxon>
        <taxon>Sphingomonadaceae</taxon>
        <taxon>Stakelama</taxon>
    </lineage>
</organism>
<dbReference type="PROSITE" id="PS51257">
    <property type="entry name" value="PROKAR_LIPOPROTEIN"/>
    <property type="match status" value="1"/>
</dbReference>
<name>A0A8T4IHS7_9SPHN</name>
<evidence type="ECO:0000313" key="2">
    <source>
        <dbReference type="EMBL" id="MBR0553592.1"/>
    </source>
</evidence>
<evidence type="ECO:0000256" key="1">
    <source>
        <dbReference type="SAM" id="SignalP"/>
    </source>
</evidence>
<feature type="chain" id="PRO_5035813400" evidence="1">
    <location>
        <begin position="23"/>
        <end position="213"/>
    </location>
</feature>
<protein>
    <submittedName>
        <fullName evidence="2">DUF4893 domain-containing protein</fullName>
    </submittedName>
</protein>
<keyword evidence="3" id="KW-1185">Reference proteome</keyword>
<sequence length="213" mass="23141">MLKQSFAVAVTALALSACANHAAPPDMAGAAPAADWHRMATAQDRVRLRDWRDAWIDALSKARTADAKAVAAQGDLFKPDLALAGAMPPPGLYRCRTFKLGSAGTAARDFTQYPWSECRVEDEEGIAALYKTSGSQRPVGLILPDSDTRAVFLGTLVLGDEKTALQYGRDPKRDMAGYVKRVGDSRWRLALPYPHFESLLDVIELVPADKTPN</sequence>
<keyword evidence="1" id="KW-0732">Signal</keyword>
<reference evidence="2" key="1">
    <citation type="submission" date="2021-04" db="EMBL/GenBank/DDBJ databases">
        <title>Ouciella asimina sp. nov., isolated from the surface seawater in the hydrothermal field of Okinawa Trough.</title>
        <authorList>
            <person name="Shuang W."/>
        </authorList>
    </citation>
    <scope>NUCLEOTIDE SEQUENCE</scope>
    <source>
        <strain evidence="2">LXI357</strain>
    </source>
</reference>
<dbReference type="EMBL" id="JAGRQC010000004">
    <property type="protein sequence ID" value="MBR0553592.1"/>
    <property type="molecule type" value="Genomic_DNA"/>
</dbReference>
<dbReference type="InterPro" id="IPR032609">
    <property type="entry name" value="DUF4893"/>
</dbReference>